<dbReference type="AlphaFoldDB" id="A0ABD2XY09"/>
<proteinExistence type="predicted"/>
<evidence type="ECO:0000313" key="1">
    <source>
        <dbReference type="EMBL" id="KAL3500249.1"/>
    </source>
</evidence>
<name>A0ABD2XY09_9GENT</name>
<sequence>MLDHCDLEGLAVGGICSFDGGVFATSTSSSTTVGCTSSLDGGISDASTGSFTTSDGFTILSRGKISSDGLSCST</sequence>
<keyword evidence="2" id="KW-1185">Reference proteome</keyword>
<evidence type="ECO:0000313" key="2">
    <source>
        <dbReference type="Proteomes" id="UP001630127"/>
    </source>
</evidence>
<reference evidence="1 2" key="1">
    <citation type="submission" date="2024-11" db="EMBL/GenBank/DDBJ databases">
        <title>A near-complete genome assembly of Cinchona calisaya.</title>
        <authorList>
            <person name="Lian D.C."/>
            <person name="Zhao X.W."/>
            <person name="Wei L."/>
        </authorList>
    </citation>
    <scope>NUCLEOTIDE SEQUENCE [LARGE SCALE GENOMIC DNA]</scope>
    <source>
        <tissue evidence="1">Nenye</tissue>
    </source>
</reference>
<organism evidence="1 2">
    <name type="scientific">Cinchona calisaya</name>
    <dbReference type="NCBI Taxonomy" id="153742"/>
    <lineage>
        <taxon>Eukaryota</taxon>
        <taxon>Viridiplantae</taxon>
        <taxon>Streptophyta</taxon>
        <taxon>Embryophyta</taxon>
        <taxon>Tracheophyta</taxon>
        <taxon>Spermatophyta</taxon>
        <taxon>Magnoliopsida</taxon>
        <taxon>eudicotyledons</taxon>
        <taxon>Gunneridae</taxon>
        <taxon>Pentapetalae</taxon>
        <taxon>asterids</taxon>
        <taxon>lamiids</taxon>
        <taxon>Gentianales</taxon>
        <taxon>Rubiaceae</taxon>
        <taxon>Cinchonoideae</taxon>
        <taxon>Cinchoneae</taxon>
        <taxon>Cinchona</taxon>
    </lineage>
</organism>
<gene>
    <name evidence="1" type="ORF">ACH5RR_039342</name>
</gene>
<dbReference type="Proteomes" id="UP001630127">
    <property type="component" value="Unassembled WGS sequence"/>
</dbReference>
<protein>
    <submittedName>
        <fullName evidence="1">Uncharacterized protein</fullName>
    </submittedName>
</protein>
<comment type="caution">
    <text evidence="1">The sequence shown here is derived from an EMBL/GenBank/DDBJ whole genome shotgun (WGS) entry which is preliminary data.</text>
</comment>
<accession>A0ABD2XY09</accession>
<dbReference type="EMBL" id="JBJUIK010000016">
    <property type="protein sequence ID" value="KAL3500249.1"/>
    <property type="molecule type" value="Genomic_DNA"/>
</dbReference>